<sequence>MRPVRVQLRASVLASAQMARGRRMSVKGSEPGIRSATHIPVRMKQAAVPRPRGPCHPAGRSGFPCLLAGFSKNPPA</sequence>
<proteinExistence type="predicted"/>
<name>A0A0E1WZ52_9HYPH</name>
<dbReference type="RefSeq" id="WP_004684505.1">
    <property type="nucleotide sequence ID" value="NZ_EQ999546.1"/>
</dbReference>
<protein>
    <submittedName>
        <fullName evidence="1">Uncharacterized protein</fullName>
    </submittedName>
</protein>
<evidence type="ECO:0000313" key="1">
    <source>
        <dbReference type="EMBL" id="EEZ30033.1"/>
    </source>
</evidence>
<dbReference type="AlphaFoldDB" id="A0A0E1WZ52"/>
<reference evidence="1" key="1">
    <citation type="submission" date="2009-01" db="EMBL/GenBank/DDBJ databases">
        <title>The Genome Sequence of Brucella pinnipedialis M292/94/1.</title>
        <authorList>
            <consortium name="The Broad Institute Genome Sequencing Platform"/>
            <person name="Ward D."/>
            <person name="Young S.K."/>
            <person name="Kodira C.D."/>
            <person name="Zeng Q."/>
            <person name="Koehrsen M."/>
            <person name="Alvarado L."/>
            <person name="Berlin A."/>
            <person name="Borenstein D."/>
            <person name="Chen Z."/>
            <person name="Engels R."/>
            <person name="Freedman E."/>
            <person name="Gellesch M."/>
            <person name="Goldberg J."/>
            <person name="Griggs A."/>
            <person name="Gujja S."/>
            <person name="Heiman D."/>
            <person name="Hepburn T."/>
            <person name="Howarth C."/>
            <person name="Jen D."/>
            <person name="Larson L."/>
            <person name="Lewis B."/>
            <person name="Mehta T."/>
            <person name="Park D."/>
            <person name="Pearson M."/>
            <person name="Roberts A."/>
            <person name="Saif S."/>
            <person name="Shea T."/>
            <person name="Shenoy N."/>
            <person name="Sisk P."/>
            <person name="Stolte C."/>
            <person name="Sykes S."/>
            <person name="Walk T."/>
            <person name="White J."/>
            <person name="Yandava C."/>
            <person name="Whatmore A.M."/>
            <person name="Perrett L.L."/>
            <person name="O'Callaghan D."/>
            <person name="Nusbaum C."/>
            <person name="Galagan J."/>
            <person name="Birren B."/>
        </authorList>
    </citation>
    <scope>NUCLEOTIDE SEQUENCE [LARGE SCALE GENOMIC DNA]</scope>
    <source>
        <strain evidence="1">M292/94/1</strain>
    </source>
</reference>
<accession>A0A0E1WZ52</accession>
<organism evidence="1">
    <name type="scientific">Brucella pinnipedialis M292/94/1</name>
    <dbReference type="NCBI Taxonomy" id="520462"/>
    <lineage>
        <taxon>Bacteria</taxon>
        <taxon>Pseudomonadati</taxon>
        <taxon>Pseudomonadota</taxon>
        <taxon>Alphaproteobacteria</taxon>
        <taxon>Hyphomicrobiales</taxon>
        <taxon>Brucellaceae</taxon>
        <taxon>Brucella/Ochrobactrum group</taxon>
        <taxon>Brucella</taxon>
    </lineage>
</organism>
<dbReference type="EMBL" id="EQ999546">
    <property type="protein sequence ID" value="EEZ30033.1"/>
    <property type="molecule type" value="Genomic_DNA"/>
</dbReference>
<dbReference type="Proteomes" id="UP000004659">
    <property type="component" value="Unassembled WGS sequence"/>
</dbReference>
<gene>
    <name evidence="1" type="ORF">BALG_00152</name>
</gene>
<dbReference type="GeneID" id="71764596"/>
<dbReference type="HOGENOM" id="CLU_201646_0_0_5"/>